<evidence type="ECO:0000313" key="2">
    <source>
        <dbReference type="EMBL" id="PWJ21258.1"/>
    </source>
</evidence>
<dbReference type="Proteomes" id="UP000251571">
    <property type="component" value="Unassembled WGS sequence"/>
</dbReference>
<dbReference type="PROSITE" id="PS51257">
    <property type="entry name" value="PROKAR_LIPOPROTEIN"/>
    <property type="match status" value="1"/>
</dbReference>
<accession>A0A2Y9AEH0</accession>
<dbReference type="AlphaFoldDB" id="A0A2Y9AEH0"/>
<evidence type="ECO:0000313" key="4">
    <source>
        <dbReference type="Proteomes" id="UP000245839"/>
    </source>
</evidence>
<organism evidence="3 5">
    <name type="scientific">Jannaschia seohaensis</name>
    <dbReference type="NCBI Taxonomy" id="475081"/>
    <lineage>
        <taxon>Bacteria</taxon>
        <taxon>Pseudomonadati</taxon>
        <taxon>Pseudomonadota</taxon>
        <taxon>Alphaproteobacteria</taxon>
        <taxon>Rhodobacterales</taxon>
        <taxon>Roseobacteraceae</taxon>
        <taxon>Jannaschia</taxon>
    </lineage>
</organism>
<evidence type="ECO:0000313" key="5">
    <source>
        <dbReference type="Proteomes" id="UP000251571"/>
    </source>
</evidence>
<gene>
    <name evidence="2" type="ORF">BCF38_102508</name>
    <name evidence="3" type="ORF">SAMN05421539_102508</name>
</gene>
<reference evidence="2 4" key="2">
    <citation type="submission" date="2018-03" db="EMBL/GenBank/DDBJ databases">
        <title>Genomic Encyclopedia of Archaeal and Bacterial Type Strains, Phase II (KMG-II): from individual species to whole genera.</title>
        <authorList>
            <person name="Goeker M."/>
        </authorList>
    </citation>
    <scope>NUCLEOTIDE SEQUENCE [LARGE SCALE GENOMIC DNA]</scope>
    <source>
        <strain evidence="2 4">DSM 25227</strain>
    </source>
</reference>
<evidence type="ECO:0000313" key="3">
    <source>
        <dbReference type="EMBL" id="SSA41668.1"/>
    </source>
</evidence>
<evidence type="ECO:0008006" key="6">
    <source>
        <dbReference type="Google" id="ProtNLM"/>
    </source>
</evidence>
<dbReference type="EMBL" id="QGDJ01000002">
    <property type="protein sequence ID" value="PWJ21258.1"/>
    <property type="molecule type" value="Genomic_DNA"/>
</dbReference>
<evidence type="ECO:0000256" key="1">
    <source>
        <dbReference type="SAM" id="SignalP"/>
    </source>
</evidence>
<reference evidence="3 5" key="1">
    <citation type="submission" date="2016-10" db="EMBL/GenBank/DDBJ databases">
        <authorList>
            <person name="Cai Z."/>
        </authorList>
    </citation>
    <scope>NUCLEOTIDE SEQUENCE [LARGE SCALE GENOMIC DNA]</scope>
    <source>
        <strain evidence="3 5">DSM 25227</strain>
    </source>
</reference>
<proteinExistence type="predicted"/>
<sequence>MRRAAPLVVMAAALAGCVGLSGAVPLRPGLAGGETPAAIQPGTVYRWSVSGEFGGQAIPSGTITLRAVSVTAEEARLTGTIALPLGEEADLTPERQREAIAALDAVIGRDTEAEIVDGALRFPAEIVLDADRRAVASLSLSPRVRHEPHDCSRVPGDCVTRTILPDGSAIRVEIRQTERDGIWTARSRADDGTATTTRYSVDPSGVLLDSVLVQRAAGGRGTFTLRRL</sequence>
<protein>
    <recommendedName>
        <fullName evidence="6">Lipoprotein</fullName>
    </recommendedName>
</protein>
<feature type="chain" id="PRO_5044071876" description="Lipoprotein" evidence="1">
    <location>
        <begin position="24"/>
        <end position="228"/>
    </location>
</feature>
<keyword evidence="4" id="KW-1185">Reference proteome</keyword>
<dbReference type="EMBL" id="UETC01000002">
    <property type="protein sequence ID" value="SSA41668.1"/>
    <property type="molecule type" value="Genomic_DNA"/>
</dbReference>
<dbReference type="RefSeq" id="WP_109563583.1">
    <property type="nucleotide sequence ID" value="NZ_QGDJ01000002.1"/>
</dbReference>
<keyword evidence="1" id="KW-0732">Signal</keyword>
<name>A0A2Y9AEH0_9RHOB</name>
<dbReference type="Proteomes" id="UP000245839">
    <property type="component" value="Unassembled WGS sequence"/>
</dbReference>
<feature type="signal peptide" evidence="1">
    <location>
        <begin position="1"/>
        <end position="23"/>
    </location>
</feature>